<feature type="chain" id="PRO_5046997705" description="DUF732 domain-containing protein" evidence="1">
    <location>
        <begin position="27"/>
        <end position="136"/>
    </location>
</feature>
<reference evidence="2 3" key="1">
    <citation type="submission" date="2022-08" db="EMBL/GenBank/DDBJ databases">
        <title>novel species in genus Aeromicrobium.</title>
        <authorList>
            <person name="Ye L."/>
        </authorList>
    </citation>
    <scope>NUCLEOTIDE SEQUENCE [LARGE SCALE GENOMIC DNA]</scope>
    <source>
        <strain evidence="3">zg-Y1379</strain>
    </source>
</reference>
<accession>A0ABY5MFE7</accession>
<dbReference type="RefSeq" id="WP_232399500.1">
    <property type="nucleotide sequence ID" value="NZ_CP102173.1"/>
</dbReference>
<name>A0ABY5MFE7_9ACTN</name>
<protein>
    <recommendedName>
        <fullName evidence="4">DUF732 domain-containing protein</fullName>
    </recommendedName>
</protein>
<evidence type="ECO:0000313" key="3">
    <source>
        <dbReference type="Proteomes" id="UP001316184"/>
    </source>
</evidence>
<dbReference type="Proteomes" id="UP001316184">
    <property type="component" value="Chromosome"/>
</dbReference>
<dbReference type="EMBL" id="CP102173">
    <property type="protein sequence ID" value="UUP15448.1"/>
    <property type="molecule type" value="Genomic_DNA"/>
</dbReference>
<feature type="signal peptide" evidence="1">
    <location>
        <begin position="1"/>
        <end position="26"/>
    </location>
</feature>
<sequence length="136" mass="14317">MTWLRTVMVAAALGIGLSACTPAGTASDPGSARAERLADELNAKLARLELPPVDQETATALYGTDGGVSCKNVDELQHKLSLSQFGSNSLNLRRVRLDPSVVAYDIAVVATYCPDKAGSLRNVLGELETDDTIPTS</sequence>
<evidence type="ECO:0008006" key="4">
    <source>
        <dbReference type="Google" id="ProtNLM"/>
    </source>
</evidence>
<organism evidence="2 3">
    <name type="scientific">Aeromicrobium wangtongii</name>
    <dbReference type="NCBI Taxonomy" id="2969247"/>
    <lineage>
        <taxon>Bacteria</taxon>
        <taxon>Bacillati</taxon>
        <taxon>Actinomycetota</taxon>
        <taxon>Actinomycetes</taxon>
        <taxon>Propionibacteriales</taxon>
        <taxon>Nocardioidaceae</taxon>
        <taxon>Aeromicrobium</taxon>
    </lineage>
</organism>
<proteinExistence type="predicted"/>
<gene>
    <name evidence="2" type="ORF">NQV15_09075</name>
</gene>
<evidence type="ECO:0000256" key="1">
    <source>
        <dbReference type="SAM" id="SignalP"/>
    </source>
</evidence>
<keyword evidence="1" id="KW-0732">Signal</keyword>
<evidence type="ECO:0000313" key="2">
    <source>
        <dbReference type="EMBL" id="UUP15448.1"/>
    </source>
</evidence>
<keyword evidence="3" id="KW-1185">Reference proteome</keyword>
<dbReference type="PROSITE" id="PS51257">
    <property type="entry name" value="PROKAR_LIPOPROTEIN"/>
    <property type="match status" value="1"/>
</dbReference>